<organism evidence="2 3">
    <name type="scientific">Gongylonema pulchrum</name>
    <dbReference type="NCBI Taxonomy" id="637853"/>
    <lineage>
        <taxon>Eukaryota</taxon>
        <taxon>Metazoa</taxon>
        <taxon>Ecdysozoa</taxon>
        <taxon>Nematoda</taxon>
        <taxon>Chromadorea</taxon>
        <taxon>Rhabditida</taxon>
        <taxon>Spirurina</taxon>
        <taxon>Spiruromorpha</taxon>
        <taxon>Spiruroidea</taxon>
        <taxon>Gongylonematidae</taxon>
        <taxon>Gongylonema</taxon>
    </lineage>
</organism>
<dbReference type="AlphaFoldDB" id="A0A3P6RNX3"/>
<dbReference type="InterPro" id="IPR001304">
    <property type="entry name" value="C-type_lectin-like"/>
</dbReference>
<evidence type="ECO:0000313" key="2">
    <source>
        <dbReference type="EMBL" id="VDK56450.1"/>
    </source>
</evidence>
<dbReference type="SUPFAM" id="SSF56436">
    <property type="entry name" value="C-type lectin-like"/>
    <property type="match status" value="1"/>
</dbReference>
<sequence length="68" mass="7794">MAGCDRIFIGLRGETRDRFGWLDGSAVDFQNFYPGYPMGLHYCTYISGDNMYWYTASCRTRGCAVCKK</sequence>
<evidence type="ECO:0000313" key="3">
    <source>
        <dbReference type="Proteomes" id="UP000271098"/>
    </source>
</evidence>
<dbReference type="Pfam" id="PF00059">
    <property type="entry name" value="Lectin_C"/>
    <property type="match status" value="1"/>
</dbReference>
<gene>
    <name evidence="2" type="ORF">GPUH_LOCUS6890</name>
</gene>
<accession>A0A3P6RNX3</accession>
<dbReference type="PROSITE" id="PS50041">
    <property type="entry name" value="C_TYPE_LECTIN_2"/>
    <property type="match status" value="1"/>
</dbReference>
<proteinExistence type="predicted"/>
<keyword evidence="3" id="KW-1185">Reference proteome</keyword>
<dbReference type="Proteomes" id="UP000271098">
    <property type="component" value="Unassembled WGS sequence"/>
</dbReference>
<dbReference type="InterPro" id="IPR016186">
    <property type="entry name" value="C-type_lectin-like/link_sf"/>
</dbReference>
<protein>
    <recommendedName>
        <fullName evidence="1">C-type lectin domain-containing protein</fullName>
    </recommendedName>
</protein>
<evidence type="ECO:0000259" key="1">
    <source>
        <dbReference type="PROSITE" id="PS50041"/>
    </source>
</evidence>
<dbReference type="EMBL" id="UYRT01016944">
    <property type="protein sequence ID" value="VDK56450.1"/>
    <property type="molecule type" value="Genomic_DNA"/>
</dbReference>
<dbReference type="Gene3D" id="3.10.100.10">
    <property type="entry name" value="Mannose-Binding Protein A, subunit A"/>
    <property type="match status" value="1"/>
</dbReference>
<feature type="domain" description="C-type lectin" evidence="1">
    <location>
        <begin position="1"/>
        <end position="67"/>
    </location>
</feature>
<reference evidence="2 3" key="1">
    <citation type="submission" date="2018-11" db="EMBL/GenBank/DDBJ databases">
        <authorList>
            <consortium name="Pathogen Informatics"/>
        </authorList>
    </citation>
    <scope>NUCLEOTIDE SEQUENCE [LARGE SCALE GENOMIC DNA]</scope>
</reference>
<dbReference type="InterPro" id="IPR016187">
    <property type="entry name" value="CTDL_fold"/>
</dbReference>
<dbReference type="CDD" id="cd00037">
    <property type="entry name" value="CLECT"/>
    <property type="match status" value="1"/>
</dbReference>
<dbReference type="OrthoDB" id="7357196at2759"/>
<name>A0A3P6RNX3_9BILA</name>